<gene>
    <name evidence="2" type="ORF">V5799_017434</name>
</gene>
<dbReference type="Proteomes" id="UP001321473">
    <property type="component" value="Unassembled WGS sequence"/>
</dbReference>
<dbReference type="InterPro" id="IPR024079">
    <property type="entry name" value="MetalloPept_cat_dom_sf"/>
</dbReference>
<reference evidence="2 3" key="1">
    <citation type="journal article" date="2023" name="Arcadia Sci">
        <title>De novo assembly of a long-read Amblyomma americanum tick genome.</title>
        <authorList>
            <person name="Chou S."/>
            <person name="Poskanzer K.E."/>
            <person name="Rollins M."/>
            <person name="Thuy-Boun P.S."/>
        </authorList>
    </citation>
    <scope>NUCLEOTIDE SEQUENCE [LARGE SCALE GENOMIC DNA]</scope>
    <source>
        <strain evidence="2">F_SG_1</strain>
        <tissue evidence="2">Salivary glands</tissue>
    </source>
</reference>
<feature type="domain" description="Peptidase M13 C-terminal" evidence="1">
    <location>
        <begin position="239"/>
        <end position="327"/>
    </location>
</feature>
<dbReference type="AlphaFoldDB" id="A0AAQ4F3D8"/>
<keyword evidence="3" id="KW-1185">Reference proteome</keyword>
<protein>
    <recommendedName>
        <fullName evidence="1">Peptidase M13 C-terminal domain-containing protein</fullName>
    </recommendedName>
</protein>
<dbReference type="Gene3D" id="3.40.390.10">
    <property type="entry name" value="Collagenase (Catalytic Domain)"/>
    <property type="match status" value="1"/>
</dbReference>
<dbReference type="GO" id="GO:0004222">
    <property type="term" value="F:metalloendopeptidase activity"/>
    <property type="evidence" value="ECO:0007669"/>
    <property type="project" value="InterPro"/>
</dbReference>
<dbReference type="SUPFAM" id="SSF55486">
    <property type="entry name" value="Metalloproteases ('zincins'), catalytic domain"/>
    <property type="match status" value="1"/>
</dbReference>
<sequence>MAHALLPEPVIKALYEYDRSEACLRVVANLFGAIWEDLETYILGLFDENHEAESVARTVVSTLKSMLSSSPRLERSPEVLTALAKLDKVRFDMPSAGDFIAALGKGTSNLGHLSAKSLYWNIMQWQRNLARGKDIVKNGKNESRGRSGLSAGTLALTAESFKPLSFCHGQHNLLNYATLGTELAAALLRYVREETDGVATSSKGSIISALTNNMTICLGPETTGLSSWKLLPQVALQAVAFQVALEASKSHASASHAGSEAFADAPARQQTFFIKYCQAQCAKDVARSDSAPLDLQRMCNLVVMNSPEFTRLFSCERGDPMVPADYCLAV</sequence>
<evidence type="ECO:0000313" key="3">
    <source>
        <dbReference type="Proteomes" id="UP001321473"/>
    </source>
</evidence>
<organism evidence="2 3">
    <name type="scientific">Amblyomma americanum</name>
    <name type="common">Lone star tick</name>
    <dbReference type="NCBI Taxonomy" id="6943"/>
    <lineage>
        <taxon>Eukaryota</taxon>
        <taxon>Metazoa</taxon>
        <taxon>Ecdysozoa</taxon>
        <taxon>Arthropoda</taxon>
        <taxon>Chelicerata</taxon>
        <taxon>Arachnida</taxon>
        <taxon>Acari</taxon>
        <taxon>Parasitiformes</taxon>
        <taxon>Ixodida</taxon>
        <taxon>Ixodoidea</taxon>
        <taxon>Ixodidae</taxon>
        <taxon>Amblyomminae</taxon>
        <taxon>Amblyomma</taxon>
    </lineage>
</organism>
<dbReference type="EMBL" id="JARKHS020007891">
    <property type="protein sequence ID" value="KAK8781218.1"/>
    <property type="molecule type" value="Genomic_DNA"/>
</dbReference>
<proteinExistence type="predicted"/>
<comment type="caution">
    <text evidence="2">The sequence shown here is derived from an EMBL/GenBank/DDBJ whole genome shotgun (WGS) entry which is preliminary data.</text>
</comment>
<dbReference type="InterPro" id="IPR018497">
    <property type="entry name" value="Peptidase_M13_C"/>
</dbReference>
<evidence type="ECO:0000259" key="1">
    <source>
        <dbReference type="Pfam" id="PF01431"/>
    </source>
</evidence>
<evidence type="ECO:0000313" key="2">
    <source>
        <dbReference type="EMBL" id="KAK8781218.1"/>
    </source>
</evidence>
<dbReference type="Pfam" id="PF01431">
    <property type="entry name" value="Peptidase_M13"/>
    <property type="match status" value="1"/>
</dbReference>
<dbReference type="GO" id="GO:0006508">
    <property type="term" value="P:proteolysis"/>
    <property type="evidence" value="ECO:0007669"/>
    <property type="project" value="InterPro"/>
</dbReference>
<name>A0AAQ4F3D8_AMBAM</name>
<accession>A0AAQ4F3D8</accession>